<dbReference type="Proteomes" id="UP000612349">
    <property type="component" value="Unassembled WGS sequence"/>
</dbReference>
<reference evidence="2" key="2">
    <citation type="submission" date="2020-09" db="EMBL/GenBank/DDBJ databases">
        <authorList>
            <person name="Sun Q."/>
            <person name="Zhou Y."/>
        </authorList>
    </citation>
    <scope>NUCLEOTIDE SEQUENCE</scope>
    <source>
        <strain evidence="2">CGMCC 1.15360</strain>
    </source>
</reference>
<dbReference type="EMBL" id="BMIP01000001">
    <property type="protein sequence ID" value="GGD55396.1"/>
    <property type="molecule type" value="Genomic_DNA"/>
</dbReference>
<evidence type="ECO:0008006" key="4">
    <source>
        <dbReference type="Google" id="ProtNLM"/>
    </source>
</evidence>
<gene>
    <name evidence="2" type="ORF">GCM10010990_00660</name>
</gene>
<protein>
    <recommendedName>
        <fullName evidence="4">Lipoprotein</fullName>
    </recommendedName>
</protein>
<evidence type="ECO:0000256" key="1">
    <source>
        <dbReference type="SAM" id="SignalP"/>
    </source>
</evidence>
<accession>A0A916YPS6</accession>
<feature type="chain" id="PRO_5037655256" description="Lipoprotein" evidence="1">
    <location>
        <begin position="26"/>
        <end position="173"/>
    </location>
</feature>
<proteinExistence type="predicted"/>
<sequence>MKITARKTVLAAGSVALAMTLGACAQNSAPVAAVSKPLPAPVVAKPAPQPKPLVVRYKAEDATVWRLRSGLNVAALTCKGKGRVDVTAAYREMLARHRTLLKTAYNSEVKKYGASAFDRQQTRVYNGFSQQQSPEDFCKAAAQVASEANELDSTKLYPAAPVLVAKLERGLGG</sequence>
<keyword evidence="3" id="KW-1185">Reference proteome</keyword>
<evidence type="ECO:0000313" key="2">
    <source>
        <dbReference type="EMBL" id="GGD55396.1"/>
    </source>
</evidence>
<dbReference type="RefSeq" id="WP_066772266.1">
    <property type="nucleotide sequence ID" value="NZ_BMIP01000001.1"/>
</dbReference>
<dbReference type="PROSITE" id="PS51257">
    <property type="entry name" value="PROKAR_LIPOPROTEIN"/>
    <property type="match status" value="1"/>
</dbReference>
<reference evidence="2" key="1">
    <citation type="journal article" date="2014" name="Int. J. Syst. Evol. Microbiol.">
        <title>Complete genome sequence of Corynebacterium casei LMG S-19264T (=DSM 44701T), isolated from a smear-ripened cheese.</title>
        <authorList>
            <consortium name="US DOE Joint Genome Institute (JGI-PGF)"/>
            <person name="Walter F."/>
            <person name="Albersmeier A."/>
            <person name="Kalinowski J."/>
            <person name="Ruckert C."/>
        </authorList>
    </citation>
    <scope>NUCLEOTIDE SEQUENCE</scope>
    <source>
        <strain evidence="2">CGMCC 1.15360</strain>
    </source>
</reference>
<name>A0A916YPS6_9SPHN</name>
<dbReference type="AlphaFoldDB" id="A0A916YPS6"/>
<evidence type="ECO:0000313" key="3">
    <source>
        <dbReference type="Proteomes" id="UP000612349"/>
    </source>
</evidence>
<comment type="caution">
    <text evidence="2">The sequence shown here is derived from an EMBL/GenBank/DDBJ whole genome shotgun (WGS) entry which is preliminary data.</text>
</comment>
<feature type="signal peptide" evidence="1">
    <location>
        <begin position="1"/>
        <end position="25"/>
    </location>
</feature>
<organism evidence="2 3">
    <name type="scientific">Croceicoccus mobilis</name>
    <dbReference type="NCBI Taxonomy" id="1703339"/>
    <lineage>
        <taxon>Bacteria</taxon>
        <taxon>Pseudomonadati</taxon>
        <taxon>Pseudomonadota</taxon>
        <taxon>Alphaproteobacteria</taxon>
        <taxon>Sphingomonadales</taxon>
        <taxon>Erythrobacteraceae</taxon>
        <taxon>Croceicoccus</taxon>
    </lineage>
</organism>
<dbReference type="OrthoDB" id="7432148at2"/>
<keyword evidence="1" id="KW-0732">Signal</keyword>